<dbReference type="RefSeq" id="WP_234274717.1">
    <property type="nucleotide sequence ID" value="NZ_JABFTT010000011.1"/>
</dbReference>
<comment type="caution">
    <text evidence="1">The sequence shown here is derived from an EMBL/GenBank/DDBJ whole genome shotgun (WGS) entry which is preliminary data.</text>
</comment>
<dbReference type="Proteomes" id="UP001320122">
    <property type="component" value="Unassembled WGS sequence"/>
</dbReference>
<evidence type="ECO:0000313" key="2">
    <source>
        <dbReference type="Proteomes" id="UP001320122"/>
    </source>
</evidence>
<evidence type="ECO:0000313" key="1">
    <source>
        <dbReference type="EMBL" id="MCE8021397.1"/>
    </source>
</evidence>
<reference evidence="1 2" key="1">
    <citation type="journal article" date="2021" name="Front. Microbiol.">
        <title>Aerobic Denitrification and Heterotrophic Sulfur Oxidation in the Genus Halomonas Revealed by Six Novel Species Characterizations and Genome-Based Analysis.</title>
        <authorList>
            <person name="Wang L."/>
            <person name="Shao Z."/>
        </authorList>
    </citation>
    <scope>NUCLEOTIDE SEQUENCE [LARGE SCALE GENOMIC DNA]</scope>
    <source>
        <strain evidence="1 2">MCCC 1A11036</strain>
    </source>
</reference>
<name>A0ABS9AIA2_9GAMM</name>
<proteinExistence type="predicted"/>
<gene>
    <name evidence="1" type="ORF">HOP51_14950</name>
</gene>
<accession>A0ABS9AIA2</accession>
<sequence length="70" mass="7447">MPHTLGLVRKLAALGHTALKIGSKYSFTPRKLHLFADFCLVWPSLADFSDKSLVCGIGCVASTVTTGEAP</sequence>
<dbReference type="EMBL" id="JABFTT010000011">
    <property type="protein sequence ID" value="MCE8021397.1"/>
    <property type="molecule type" value="Genomic_DNA"/>
</dbReference>
<protein>
    <submittedName>
        <fullName evidence="1">Uncharacterized protein</fullName>
    </submittedName>
</protein>
<organism evidence="1 2">
    <name type="scientific">Billgrantia zhangzhouensis</name>
    <dbReference type="NCBI Taxonomy" id="2733481"/>
    <lineage>
        <taxon>Bacteria</taxon>
        <taxon>Pseudomonadati</taxon>
        <taxon>Pseudomonadota</taxon>
        <taxon>Gammaproteobacteria</taxon>
        <taxon>Oceanospirillales</taxon>
        <taxon>Halomonadaceae</taxon>
        <taxon>Billgrantia</taxon>
    </lineage>
</organism>
<keyword evidence="2" id="KW-1185">Reference proteome</keyword>